<dbReference type="GO" id="GO:0006357">
    <property type="term" value="P:regulation of transcription by RNA polymerase II"/>
    <property type="evidence" value="ECO:0000318"/>
    <property type="project" value="GO_Central"/>
</dbReference>
<comment type="subcellular location">
    <subcellularLocation>
        <location evidence="1 6">Nucleus</location>
    </subcellularLocation>
</comment>
<dbReference type="GO" id="GO:0005634">
    <property type="term" value="C:nucleus"/>
    <property type="evidence" value="ECO:0007669"/>
    <property type="project" value="UniProtKB-SubCell"/>
</dbReference>
<evidence type="ECO:0000256" key="6">
    <source>
        <dbReference type="RuleBase" id="RU367155"/>
    </source>
</evidence>
<gene>
    <name evidence="9" type="primary">LOC107808910</name>
</gene>
<dbReference type="GO" id="GO:0000981">
    <property type="term" value="F:DNA-binding transcription factor activity, RNA polymerase II-specific"/>
    <property type="evidence" value="ECO:0000318"/>
    <property type="project" value="GO_Central"/>
</dbReference>
<dbReference type="RefSeq" id="XP_016488957.1">
    <property type="nucleotide sequence ID" value="XM_016633471.2"/>
</dbReference>
<dbReference type="AlphaFoldDB" id="A0A1S4BJG9"/>
<dbReference type="PRINTS" id="PR00616">
    <property type="entry name" value="CCAATSUBUNTB"/>
</dbReference>
<keyword evidence="4 6" id="KW-0804">Transcription</keyword>
<dbReference type="Proteomes" id="UP000790787">
    <property type="component" value="Chromosome 22"/>
</dbReference>
<dbReference type="SMART" id="SM00521">
    <property type="entry name" value="CBF"/>
    <property type="match status" value="1"/>
</dbReference>
<comment type="subunit">
    <text evidence="6">Heterotrimer.</text>
</comment>
<dbReference type="PANTHER" id="PTHR12632">
    <property type="entry name" value="TRANSCRIPTION FACTOR NF-Y ALPHA-RELATED"/>
    <property type="match status" value="1"/>
</dbReference>
<protein>
    <recommendedName>
        <fullName evidence="6">Nuclear transcription factor Y subunit</fullName>
    </recommendedName>
</protein>
<dbReference type="STRING" id="4097.A0A1S4BJG9"/>
<dbReference type="PROSITE" id="PS51152">
    <property type="entry name" value="NFYA_HAP2_2"/>
    <property type="match status" value="1"/>
</dbReference>
<proteinExistence type="inferred from homology"/>
<evidence type="ECO:0000313" key="8">
    <source>
        <dbReference type="Proteomes" id="UP000790787"/>
    </source>
</evidence>
<keyword evidence="8" id="KW-1185">Reference proteome</keyword>
<reference evidence="8" key="1">
    <citation type="journal article" date="2014" name="Nat. Commun.">
        <title>The tobacco genome sequence and its comparison with those of tomato and potato.</title>
        <authorList>
            <person name="Sierro N."/>
            <person name="Battey J.N."/>
            <person name="Ouadi S."/>
            <person name="Bakaher N."/>
            <person name="Bovet L."/>
            <person name="Willig A."/>
            <person name="Goepfert S."/>
            <person name="Peitsch M.C."/>
            <person name="Ivanov N.V."/>
        </authorList>
    </citation>
    <scope>NUCLEOTIDE SEQUENCE [LARGE SCALE GENOMIC DNA]</scope>
</reference>
<evidence type="ECO:0000313" key="9">
    <source>
        <dbReference type="RefSeq" id="XP_016488957.1"/>
    </source>
</evidence>
<feature type="compositionally biased region" description="Polar residues" evidence="7">
    <location>
        <begin position="249"/>
        <end position="273"/>
    </location>
</feature>
<evidence type="ECO:0000256" key="1">
    <source>
        <dbReference type="ARBA" id="ARBA00004123"/>
    </source>
</evidence>
<accession>A0A1S4BJG9</accession>
<comment type="function">
    <text evidence="6">Component of the sequence-specific heterotrimeric transcription factor (NF-Y) which specifically recognizes a 5'-CCAAT-3' box motif found in the promoters of its target genes.</text>
</comment>
<keyword evidence="5 6" id="KW-0539">Nucleus</keyword>
<dbReference type="RefSeq" id="XP_016488957.1">
    <property type="nucleotide sequence ID" value="XM_016633471.1"/>
</dbReference>
<sequence length="333" mass="36462">MSIMHTLFSKGNEEIAENPVATLSTTVPCWSNGLVSQSDPFGQLKSASVEHSELPKGNATEFTIFSVSPSGDWKSSGYGQNQSNIQAAATSANMDYRCHFELGFGQSLISAKYPYGGEQSVGLFSAYGPQLSVLLLSHSTSFQSLELYDGLGRVMLPLNLASDEGPIFVNAKQYHGILRRRKSRAKEMEKKALKPRKPYLHLSRHLHAMRRPRGCGGRFLNTRKMNGIMKGGKTNDTVKTGDVHSFYSTGSQNSEVLQSDSSNLSSPKETTGSRFCHSSEVTNMYSRGNLDPFLFQDLRPSVQAIPDMMNTGHGILMAGKWVSAADSCCNLKV</sequence>
<evidence type="ECO:0000256" key="7">
    <source>
        <dbReference type="SAM" id="MobiDB-lite"/>
    </source>
</evidence>
<dbReference type="SMR" id="A0A1S4BJG9"/>
<evidence type="ECO:0000256" key="3">
    <source>
        <dbReference type="ARBA" id="ARBA00023125"/>
    </source>
</evidence>
<reference evidence="9" key="2">
    <citation type="submission" date="2025-08" db="UniProtKB">
        <authorList>
            <consortium name="RefSeq"/>
        </authorList>
    </citation>
    <scope>IDENTIFICATION</scope>
    <source>
        <tissue evidence="9">Leaf</tissue>
    </source>
</reference>
<dbReference type="KEGG" id="nta:107808910"/>
<dbReference type="OMA" id="GHGIIMP"/>
<keyword evidence="2 6" id="KW-0805">Transcription regulation</keyword>
<evidence type="ECO:0000256" key="5">
    <source>
        <dbReference type="ARBA" id="ARBA00023242"/>
    </source>
</evidence>
<dbReference type="GO" id="GO:0003677">
    <property type="term" value="F:DNA binding"/>
    <property type="evidence" value="ECO:0007669"/>
    <property type="project" value="UniProtKB-KW"/>
</dbReference>
<name>A0A1S4BJG9_TOBAC</name>
<evidence type="ECO:0000256" key="2">
    <source>
        <dbReference type="ARBA" id="ARBA00023015"/>
    </source>
</evidence>
<dbReference type="OrthoDB" id="1097733at2759"/>
<dbReference type="Pfam" id="PF02045">
    <property type="entry name" value="CBFB_NFYA"/>
    <property type="match status" value="1"/>
</dbReference>
<dbReference type="InterPro" id="IPR001289">
    <property type="entry name" value="NFYA"/>
</dbReference>
<comment type="similarity">
    <text evidence="6">Belongs to the NFYA/HAP2 subunit family.</text>
</comment>
<organism evidence="8 9">
    <name type="scientific">Nicotiana tabacum</name>
    <name type="common">Common tobacco</name>
    <dbReference type="NCBI Taxonomy" id="4097"/>
    <lineage>
        <taxon>Eukaryota</taxon>
        <taxon>Viridiplantae</taxon>
        <taxon>Streptophyta</taxon>
        <taxon>Embryophyta</taxon>
        <taxon>Tracheophyta</taxon>
        <taxon>Spermatophyta</taxon>
        <taxon>Magnoliopsida</taxon>
        <taxon>eudicotyledons</taxon>
        <taxon>Gunneridae</taxon>
        <taxon>Pentapetalae</taxon>
        <taxon>asterids</taxon>
        <taxon>lamiids</taxon>
        <taxon>Solanales</taxon>
        <taxon>Solanaceae</taxon>
        <taxon>Nicotianoideae</taxon>
        <taxon>Nicotianeae</taxon>
        <taxon>Nicotiana</taxon>
    </lineage>
</organism>
<feature type="region of interest" description="Disordered" evidence="7">
    <location>
        <begin position="249"/>
        <end position="274"/>
    </location>
</feature>
<dbReference type="PaxDb" id="4097-A0A1S4BJG9"/>
<dbReference type="GeneID" id="107808910"/>
<evidence type="ECO:0000256" key="4">
    <source>
        <dbReference type="ARBA" id="ARBA00023163"/>
    </source>
</evidence>
<dbReference type="Gene3D" id="6.10.250.2430">
    <property type="match status" value="1"/>
</dbReference>
<keyword evidence="3 6" id="KW-0238">DNA-binding</keyword>